<comment type="caution">
    <text evidence="2">The sequence shown here is derived from an EMBL/GenBank/DDBJ whole genome shotgun (WGS) entry which is preliminary data.</text>
</comment>
<keyword evidence="3" id="KW-1185">Reference proteome</keyword>
<feature type="region of interest" description="Disordered" evidence="1">
    <location>
        <begin position="1"/>
        <end position="48"/>
    </location>
</feature>
<organism evidence="2 3">
    <name type="scientific">Streptomyces mooreae</name>
    <dbReference type="NCBI Taxonomy" id="3075523"/>
    <lineage>
        <taxon>Bacteria</taxon>
        <taxon>Bacillati</taxon>
        <taxon>Actinomycetota</taxon>
        <taxon>Actinomycetes</taxon>
        <taxon>Kitasatosporales</taxon>
        <taxon>Streptomycetaceae</taxon>
        <taxon>Streptomyces</taxon>
    </lineage>
</organism>
<protein>
    <submittedName>
        <fullName evidence="2">Uncharacterized protein</fullName>
    </submittedName>
</protein>
<gene>
    <name evidence="2" type="ORF">RM550_26475</name>
</gene>
<sequence length="100" mass="10359">MSEDETPAADDGLPHHPPCTARISGHLVEPEPPQPKLRDVPLPGMGSHSLAAHITARPPIDVTLPWQTPDSQDRARDAIGAAFTTDAEAGGDDGEAPAAA</sequence>
<feature type="compositionally biased region" description="Acidic residues" evidence="1">
    <location>
        <begin position="89"/>
        <end position="100"/>
    </location>
</feature>
<name>A0ABU2TE49_9ACTN</name>
<proteinExistence type="predicted"/>
<dbReference type="EMBL" id="JAVRFE010000041">
    <property type="protein sequence ID" value="MDT0459221.1"/>
    <property type="molecule type" value="Genomic_DNA"/>
</dbReference>
<reference evidence="2" key="1">
    <citation type="submission" date="2024-05" db="EMBL/GenBank/DDBJ databases">
        <title>30 novel species of actinomycetes from the DSMZ collection.</title>
        <authorList>
            <person name="Nouioui I."/>
        </authorList>
    </citation>
    <scope>NUCLEOTIDE SEQUENCE</scope>
    <source>
        <strain evidence="2">DSM 41527</strain>
    </source>
</reference>
<dbReference type="RefSeq" id="WP_311626272.1">
    <property type="nucleotide sequence ID" value="NZ_JAVRFE010000041.1"/>
</dbReference>
<accession>A0ABU2TE49</accession>
<evidence type="ECO:0000313" key="3">
    <source>
        <dbReference type="Proteomes" id="UP001180551"/>
    </source>
</evidence>
<feature type="region of interest" description="Disordered" evidence="1">
    <location>
        <begin position="81"/>
        <end position="100"/>
    </location>
</feature>
<dbReference type="Proteomes" id="UP001180551">
    <property type="component" value="Unassembled WGS sequence"/>
</dbReference>
<evidence type="ECO:0000256" key="1">
    <source>
        <dbReference type="SAM" id="MobiDB-lite"/>
    </source>
</evidence>
<evidence type="ECO:0000313" key="2">
    <source>
        <dbReference type="EMBL" id="MDT0459221.1"/>
    </source>
</evidence>